<dbReference type="SUPFAM" id="SSF55120">
    <property type="entry name" value="Pseudouridine synthase"/>
    <property type="match status" value="1"/>
</dbReference>
<evidence type="ECO:0000256" key="4">
    <source>
        <dbReference type="SAM" id="MobiDB-lite"/>
    </source>
</evidence>
<reference evidence="7" key="1">
    <citation type="submission" date="2025-08" db="UniProtKB">
        <authorList>
            <consortium name="RefSeq"/>
        </authorList>
    </citation>
    <scope>IDENTIFICATION</scope>
    <source>
        <tissue evidence="7">Whole organism</tissue>
    </source>
</reference>
<evidence type="ECO:0000313" key="6">
    <source>
        <dbReference type="Proteomes" id="UP000694843"/>
    </source>
</evidence>
<dbReference type="GO" id="GO:0005737">
    <property type="term" value="C:cytoplasm"/>
    <property type="evidence" value="ECO:0007669"/>
    <property type="project" value="TreeGrafter"/>
</dbReference>
<accession>A0A979FK63</accession>
<dbReference type="GO" id="GO:0031119">
    <property type="term" value="P:tRNA pseudouridine synthesis"/>
    <property type="evidence" value="ECO:0007669"/>
    <property type="project" value="TreeGrafter"/>
</dbReference>
<dbReference type="Gene3D" id="3.30.70.580">
    <property type="entry name" value="Pseudouridine synthase I, catalytic domain, N-terminal subdomain"/>
    <property type="match status" value="1"/>
</dbReference>
<keyword evidence="3" id="KW-0413">Isomerase</keyword>
<dbReference type="Pfam" id="PF01416">
    <property type="entry name" value="PseudoU_synth_1"/>
    <property type="match status" value="2"/>
</dbReference>
<dbReference type="Proteomes" id="UP000694843">
    <property type="component" value="Unplaced"/>
</dbReference>
<name>A0A979FK63_HYAAZ</name>
<dbReference type="InterPro" id="IPR020094">
    <property type="entry name" value="TruA/RsuA/RluB/E/F_N"/>
</dbReference>
<proteinExistence type="inferred from homology"/>
<dbReference type="InterPro" id="IPR020103">
    <property type="entry name" value="PsdUridine_synth_cat_dom_sf"/>
</dbReference>
<dbReference type="AlphaFoldDB" id="A0A979FK63"/>
<dbReference type="GO" id="GO:0003723">
    <property type="term" value="F:RNA binding"/>
    <property type="evidence" value="ECO:0007669"/>
    <property type="project" value="InterPro"/>
</dbReference>
<dbReference type="FunFam" id="3.30.70.580:FF:000007">
    <property type="entry name" value="tRNA pseudouridine synthase"/>
    <property type="match status" value="1"/>
</dbReference>
<dbReference type="OrthoDB" id="25767at2759"/>
<keyword evidence="2" id="KW-0819">tRNA processing</keyword>
<protein>
    <submittedName>
        <fullName evidence="7">tRNA pseudouridine(38/39) synthase isoform X1</fullName>
    </submittedName>
</protein>
<dbReference type="OMA" id="GAGLQCP"/>
<dbReference type="PANTHER" id="PTHR11142">
    <property type="entry name" value="PSEUDOURIDYLATE SYNTHASE"/>
    <property type="match status" value="1"/>
</dbReference>
<dbReference type="GO" id="GO:0009982">
    <property type="term" value="F:pseudouridine synthase activity"/>
    <property type="evidence" value="ECO:0007669"/>
    <property type="project" value="InterPro"/>
</dbReference>
<dbReference type="GeneID" id="108681341"/>
<dbReference type="GO" id="GO:1990481">
    <property type="term" value="P:mRNA pseudouridine synthesis"/>
    <property type="evidence" value="ECO:0007669"/>
    <property type="project" value="TreeGrafter"/>
</dbReference>
<evidence type="ECO:0000259" key="5">
    <source>
        <dbReference type="Pfam" id="PF01416"/>
    </source>
</evidence>
<evidence type="ECO:0000256" key="1">
    <source>
        <dbReference type="ARBA" id="ARBA00009375"/>
    </source>
</evidence>
<evidence type="ECO:0000256" key="2">
    <source>
        <dbReference type="ARBA" id="ARBA00022694"/>
    </source>
</evidence>
<dbReference type="InterPro" id="IPR020097">
    <property type="entry name" value="PsdUridine_synth_TruA_a/b_dom"/>
</dbReference>
<comment type="similarity">
    <text evidence="1">Belongs to the tRNA pseudouridine synthase TruA family.</text>
</comment>
<evidence type="ECO:0000256" key="3">
    <source>
        <dbReference type="ARBA" id="ARBA00023235"/>
    </source>
</evidence>
<organism evidence="6 7">
    <name type="scientific">Hyalella azteca</name>
    <name type="common">Amphipod</name>
    <dbReference type="NCBI Taxonomy" id="294128"/>
    <lineage>
        <taxon>Eukaryota</taxon>
        <taxon>Metazoa</taxon>
        <taxon>Ecdysozoa</taxon>
        <taxon>Arthropoda</taxon>
        <taxon>Crustacea</taxon>
        <taxon>Multicrustacea</taxon>
        <taxon>Malacostraca</taxon>
        <taxon>Eumalacostraca</taxon>
        <taxon>Peracarida</taxon>
        <taxon>Amphipoda</taxon>
        <taxon>Senticaudata</taxon>
        <taxon>Talitrida</taxon>
        <taxon>Talitroidea</taxon>
        <taxon>Hyalellidae</taxon>
        <taxon>Hyalella</taxon>
    </lineage>
</organism>
<feature type="compositionally biased region" description="Polar residues" evidence="4">
    <location>
        <begin position="330"/>
        <end position="339"/>
    </location>
</feature>
<dbReference type="PANTHER" id="PTHR11142:SF5">
    <property type="entry name" value="TRNA PSEUDOURIDINE(38_39) SYNTHASE"/>
    <property type="match status" value="1"/>
</dbReference>
<dbReference type="InterPro" id="IPR001406">
    <property type="entry name" value="PsdUridine_synth_TruA"/>
</dbReference>
<evidence type="ECO:0000313" key="7">
    <source>
        <dbReference type="RefSeq" id="XP_047737379.1"/>
    </source>
</evidence>
<feature type="domain" description="Pseudouridine synthase I TruA alpha/beta" evidence="5">
    <location>
        <begin position="403"/>
        <end position="476"/>
    </location>
</feature>
<dbReference type="GO" id="GO:0005634">
    <property type="term" value="C:nucleus"/>
    <property type="evidence" value="ECO:0007669"/>
    <property type="project" value="TreeGrafter"/>
</dbReference>
<sequence length="630" mass="71167">MSVVKEVNSDTPNMPRKYAKSSSKLNKADVQLMDREELEACALQLHAHNVQLKALLQRNMAKNDQNINSQGRKEGKPFDFENRHIHRHTSRHILLKFAYLGWDHQGYAVQEDSHRTIEADLFEALLKTKLIKSRETSNYHRCGRTDKGVSAFSQVISITVRSQLPATAAAQAALSHELQYVQMLNRVLPEHIRMLAWSPVNEGYSARFDCQSRTYKYFFPLGALDVQRMRDAAELMIGHHDFRNFCKMDVGNGVVNFERNIDSISIDILGNSSEAENSLEHSGAARLQNSYSRLRQNLDAIRRMDFDDTQQSQRDVGVPVGSASGDDCETNSTLSNQNACESNNINNKVNEVNGKNDNTELISNSIEDVSKTVSYKGDKKRSSHDSESGSLLCSPVAEFGEVTAGAGYRMCVASITGNAFLWHQVRAIMSVLFLVGLGKEEASIVTELLNIQKNPRKPQYQLASEVPLCLFYTQFPDVQWQFSAAALRGVQAHFQRCWAQHSIRSTMLKYMLDEVQRECHNMNVTDVVLQQHAIVANIHSKQHQPLMQRKTCKSLENRVVHFVKRRRLAPSLLSVTNPSAVKDKDLKGQRDVDLRVLEEPRSLDAEARAPDEENAEHVSCKELTAHVNNH</sequence>
<dbReference type="Gene3D" id="3.30.70.660">
    <property type="entry name" value="Pseudouridine synthase I, catalytic domain, C-terminal subdomain"/>
    <property type="match status" value="2"/>
</dbReference>
<feature type="region of interest" description="Disordered" evidence="4">
    <location>
        <begin position="1"/>
        <end position="22"/>
    </location>
</feature>
<keyword evidence="6" id="KW-1185">Reference proteome</keyword>
<feature type="region of interest" description="Disordered" evidence="4">
    <location>
        <begin position="307"/>
        <end position="339"/>
    </location>
</feature>
<gene>
    <name evidence="7" type="primary">LOC108681341</name>
</gene>
<dbReference type="InterPro" id="IPR020095">
    <property type="entry name" value="PsdUridine_synth_TruA_C"/>
</dbReference>
<feature type="domain" description="Pseudouridine synthase I TruA alpha/beta" evidence="5">
    <location>
        <begin position="232"/>
        <end position="289"/>
    </location>
</feature>
<dbReference type="RefSeq" id="XP_047737379.1">
    <property type="nucleotide sequence ID" value="XM_047881423.1"/>
</dbReference>